<protein>
    <recommendedName>
        <fullName evidence="3">Aldehyde dehydrogenase</fullName>
    </recommendedName>
</protein>
<dbReference type="SUPFAM" id="SSF53720">
    <property type="entry name" value="ALDH-like"/>
    <property type="match status" value="1"/>
</dbReference>
<dbReference type="Gene3D" id="3.40.309.10">
    <property type="entry name" value="Aldehyde Dehydrogenase, Chain A, domain 2"/>
    <property type="match status" value="1"/>
</dbReference>
<evidence type="ECO:0000313" key="7">
    <source>
        <dbReference type="EMBL" id="KAL0568278.1"/>
    </source>
</evidence>
<evidence type="ECO:0000313" key="8">
    <source>
        <dbReference type="Proteomes" id="UP001465976"/>
    </source>
</evidence>
<dbReference type="Pfam" id="PF00171">
    <property type="entry name" value="Aldedh"/>
    <property type="match status" value="1"/>
</dbReference>
<feature type="active site" evidence="4">
    <location>
        <position position="218"/>
    </location>
</feature>
<sequence>MSQLRYTPLEEIDKIHDELKGTFRSGKTKSIAYRKYLLVQLMYLLHDNVGRFEDALKADLGRPPLESQLFETSLSLSEIRNTYSNIDKWVKPETAPFSPTWSAMRPVILKEPKGVVLVIGPFNYPVFLSVPLVASAIAAGNTVIVKPSEQTPATSGLLAELIHKYLDPSIVRVVNGAIPETTRLLEKPWGHIMYTGSGKVGKIVSGAAAKTLTPVTLELGGKSPVFIDPNYDLKAAARRILWGKVTNAGQTCVAPDYIMVTPDLQDRLVQAFKEVYEEFYSTEKGPRDEGAYARLVTPQALARVNGLLQNSKGEIVLGGEVDEALKFMAPTIVKNVKPDDSLMSEEIFGPVLPIMPVRDVDAAIAYVNDNDHPLTLYVFSEDKKFKEKVFSNTLSGSAVANETLIVPAVEGLPFGGVGPSGSGYHTGKYGFDTFTHFRATFDSPKWIDIIFGFRYPPYTSKSIVGLKKVYNVRLPPRPTGPPGPDADAQQENLEKWLGWLKFFIVPAIAGGIFKRDFILQQLRAIQGWRLAG</sequence>
<accession>A0ABR3EZB4</accession>
<evidence type="ECO:0000256" key="2">
    <source>
        <dbReference type="ARBA" id="ARBA00023002"/>
    </source>
</evidence>
<dbReference type="InterPro" id="IPR016160">
    <property type="entry name" value="Ald_DH_CS_CYS"/>
</dbReference>
<dbReference type="InterPro" id="IPR029510">
    <property type="entry name" value="Ald_DH_CS_GLU"/>
</dbReference>
<comment type="similarity">
    <text evidence="1 3 5">Belongs to the aldehyde dehydrogenase family.</text>
</comment>
<dbReference type="PANTHER" id="PTHR43570:SF16">
    <property type="entry name" value="ALDEHYDE DEHYDROGENASE TYPE III, ISOFORM Q"/>
    <property type="match status" value="1"/>
</dbReference>
<dbReference type="EMBL" id="JBAHYK010001375">
    <property type="protein sequence ID" value="KAL0568278.1"/>
    <property type="molecule type" value="Genomic_DNA"/>
</dbReference>
<dbReference type="InterPro" id="IPR012394">
    <property type="entry name" value="Aldehyde_DH_NAD(P)"/>
</dbReference>
<dbReference type="InterPro" id="IPR015590">
    <property type="entry name" value="Aldehyde_DH_dom"/>
</dbReference>
<feature type="domain" description="Aldehyde dehydrogenase" evidence="6">
    <location>
        <begin position="10"/>
        <end position="438"/>
    </location>
</feature>
<keyword evidence="8" id="KW-1185">Reference proteome</keyword>
<proteinExistence type="inferred from homology"/>
<organism evidence="7 8">
    <name type="scientific">Marasmius crinis-equi</name>
    <dbReference type="NCBI Taxonomy" id="585013"/>
    <lineage>
        <taxon>Eukaryota</taxon>
        <taxon>Fungi</taxon>
        <taxon>Dikarya</taxon>
        <taxon>Basidiomycota</taxon>
        <taxon>Agaricomycotina</taxon>
        <taxon>Agaricomycetes</taxon>
        <taxon>Agaricomycetidae</taxon>
        <taxon>Agaricales</taxon>
        <taxon>Marasmiineae</taxon>
        <taxon>Marasmiaceae</taxon>
        <taxon>Marasmius</taxon>
    </lineage>
</organism>
<comment type="caution">
    <text evidence="7">The sequence shown here is derived from an EMBL/GenBank/DDBJ whole genome shotgun (WGS) entry which is preliminary data.</text>
</comment>
<evidence type="ECO:0000256" key="3">
    <source>
        <dbReference type="PIRNR" id="PIRNR036492"/>
    </source>
</evidence>
<gene>
    <name evidence="7" type="primary">HFD1_2</name>
    <name evidence="7" type="ORF">V5O48_013707</name>
</gene>
<evidence type="ECO:0000256" key="4">
    <source>
        <dbReference type="PROSITE-ProRule" id="PRU10007"/>
    </source>
</evidence>
<dbReference type="InterPro" id="IPR016161">
    <property type="entry name" value="Ald_DH/histidinol_DH"/>
</dbReference>
<evidence type="ECO:0000256" key="5">
    <source>
        <dbReference type="RuleBase" id="RU003345"/>
    </source>
</evidence>
<dbReference type="PANTHER" id="PTHR43570">
    <property type="entry name" value="ALDEHYDE DEHYDROGENASE"/>
    <property type="match status" value="1"/>
</dbReference>
<dbReference type="PIRSF" id="PIRSF036492">
    <property type="entry name" value="ALDH"/>
    <property type="match status" value="1"/>
</dbReference>
<dbReference type="InterPro" id="IPR016163">
    <property type="entry name" value="Ald_DH_C"/>
</dbReference>
<dbReference type="InterPro" id="IPR016162">
    <property type="entry name" value="Ald_DH_N"/>
</dbReference>
<keyword evidence="2 3" id="KW-0560">Oxidoreductase</keyword>
<evidence type="ECO:0000259" key="6">
    <source>
        <dbReference type="Pfam" id="PF00171"/>
    </source>
</evidence>
<dbReference type="PROSITE" id="PS00070">
    <property type="entry name" value="ALDEHYDE_DEHYDR_CYS"/>
    <property type="match status" value="1"/>
</dbReference>
<dbReference type="Gene3D" id="3.40.605.10">
    <property type="entry name" value="Aldehyde Dehydrogenase, Chain A, domain 1"/>
    <property type="match status" value="1"/>
</dbReference>
<reference evidence="7 8" key="1">
    <citation type="submission" date="2024-02" db="EMBL/GenBank/DDBJ databases">
        <title>A draft genome for the cacao thread blight pathogen Marasmius crinis-equi.</title>
        <authorList>
            <person name="Cohen S.P."/>
            <person name="Baruah I.K."/>
            <person name="Amoako-Attah I."/>
            <person name="Bukari Y."/>
            <person name="Meinhardt L.W."/>
            <person name="Bailey B.A."/>
        </authorList>
    </citation>
    <scope>NUCLEOTIDE SEQUENCE [LARGE SCALE GENOMIC DNA]</scope>
    <source>
        <strain evidence="7 8">GH-76</strain>
    </source>
</reference>
<name>A0ABR3EZB4_9AGAR</name>
<dbReference type="CDD" id="cd07135">
    <property type="entry name" value="ALDH_F14-YMR110C"/>
    <property type="match status" value="1"/>
</dbReference>
<evidence type="ECO:0000256" key="1">
    <source>
        <dbReference type="ARBA" id="ARBA00009986"/>
    </source>
</evidence>
<dbReference type="Proteomes" id="UP001465976">
    <property type="component" value="Unassembled WGS sequence"/>
</dbReference>
<dbReference type="PROSITE" id="PS00687">
    <property type="entry name" value="ALDEHYDE_DEHYDR_GLU"/>
    <property type="match status" value="1"/>
</dbReference>